<dbReference type="Pfam" id="PF15410">
    <property type="entry name" value="PH_9"/>
    <property type="match status" value="1"/>
</dbReference>
<organism evidence="4 5">
    <name type="scientific">Mycoemilia scoparia</name>
    <dbReference type="NCBI Taxonomy" id="417184"/>
    <lineage>
        <taxon>Eukaryota</taxon>
        <taxon>Fungi</taxon>
        <taxon>Fungi incertae sedis</taxon>
        <taxon>Zoopagomycota</taxon>
        <taxon>Kickxellomycotina</taxon>
        <taxon>Kickxellomycetes</taxon>
        <taxon>Kickxellales</taxon>
        <taxon>Kickxellaceae</taxon>
        <taxon>Mycoemilia</taxon>
    </lineage>
</organism>
<dbReference type="Proteomes" id="UP001150538">
    <property type="component" value="Unassembled WGS sequence"/>
</dbReference>
<dbReference type="Gene3D" id="2.30.29.30">
    <property type="entry name" value="Pleckstrin-homology domain (PH domain)/Phosphotyrosine-binding domain (PTB)"/>
    <property type="match status" value="1"/>
</dbReference>
<proteinExistence type="predicted"/>
<evidence type="ECO:0000259" key="2">
    <source>
        <dbReference type="PROSITE" id="PS50003"/>
    </source>
</evidence>
<feature type="region of interest" description="Disordered" evidence="1">
    <location>
        <begin position="629"/>
        <end position="662"/>
    </location>
</feature>
<dbReference type="SMART" id="SM00222">
    <property type="entry name" value="Sec7"/>
    <property type="match status" value="1"/>
</dbReference>
<reference evidence="4" key="1">
    <citation type="submission" date="2022-07" db="EMBL/GenBank/DDBJ databases">
        <title>Phylogenomic reconstructions and comparative analyses of Kickxellomycotina fungi.</title>
        <authorList>
            <person name="Reynolds N.K."/>
            <person name="Stajich J.E."/>
            <person name="Barry K."/>
            <person name="Grigoriev I.V."/>
            <person name="Crous P."/>
            <person name="Smith M.E."/>
        </authorList>
    </citation>
    <scope>NUCLEOTIDE SEQUENCE</scope>
    <source>
        <strain evidence="4">NBRC 100468</strain>
    </source>
</reference>
<feature type="domain" description="SEC7" evidence="3">
    <location>
        <begin position="639"/>
        <end position="839"/>
    </location>
</feature>
<evidence type="ECO:0000313" key="4">
    <source>
        <dbReference type="EMBL" id="KAJ1915330.1"/>
    </source>
</evidence>
<feature type="compositionally biased region" description="Polar residues" evidence="1">
    <location>
        <begin position="914"/>
        <end position="924"/>
    </location>
</feature>
<feature type="compositionally biased region" description="Basic and acidic residues" evidence="1">
    <location>
        <begin position="493"/>
        <end position="508"/>
    </location>
</feature>
<dbReference type="InterPro" id="IPR023394">
    <property type="entry name" value="Sec7_C_sf"/>
</dbReference>
<feature type="compositionally biased region" description="Polar residues" evidence="1">
    <location>
        <begin position="898"/>
        <end position="907"/>
    </location>
</feature>
<feature type="compositionally biased region" description="Polar residues" evidence="1">
    <location>
        <begin position="1032"/>
        <end position="1053"/>
    </location>
</feature>
<dbReference type="CDD" id="cd00171">
    <property type="entry name" value="Sec7"/>
    <property type="match status" value="1"/>
</dbReference>
<dbReference type="InterPro" id="IPR001849">
    <property type="entry name" value="PH_domain"/>
</dbReference>
<dbReference type="SMART" id="SM00233">
    <property type="entry name" value="PH"/>
    <property type="match status" value="1"/>
</dbReference>
<dbReference type="PROSITE" id="PS50190">
    <property type="entry name" value="SEC7"/>
    <property type="match status" value="1"/>
</dbReference>
<evidence type="ECO:0000259" key="3">
    <source>
        <dbReference type="PROSITE" id="PS50190"/>
    </source>
</evidence>
<feature type="region of interest" description="Disordered" evidence="1">
    <location>
        <begin position="1"/>
        <end position="42"/>
    </location>
</feature>
<evidence type="ECO:0008006" key="6">
    <source>
        <dbReference type="Google" id="ProtNLM"/>
    </source>
</evidence>
<feature type="compositionally biased region" description="Polar residues" evidence="1">
    <location>
        <begin position="589"/>
        <end position="605"/>
    </location>
</feature>
<dbReference type="SUPFAM" id="SSF50729">
    <property type="entry name" value="PH domain-like"/>
    <property type="match status" value="1"/>
</dbReference>
<dbReference type="FunFam" id="1.10.1000.11:FF:000002">
    <property type="entry name" value="Cytohesin 1"/>
    <property type="match status" value="1"/>
</dbReference>
<dbReference type="InterPro" id="IPR041681">
    <property type="entry name" value="PH_9"/>
</dbReference>
<feature type="domain" description="PH" evidence="2">
    <location>
        <begin position="1115"/>
        <end position="1270"/>
    </location>
</feature>
<dbReference type="InterPro" id="IPR000904">
    <property type="entry name" value="Sec7_dom"/>
</dbReference>
<dbReference type="Pfam" id="PF01369">
    <property type="entry name" value="Sec7"/>
    <property type="match status" value="1"/>
</dbReference>
<dbReference type="PANTHER" id="PTHR10663:SF405">
    <property type="entry name" value="ARF GUANINE NUCLEOTIDE EXCHANGE FACTOR SYT1"/>
    <property type="match status" value="1"/>
</dbReference>
<feature type="region of interest" description="Disordered" evidence="1">
    <location>
        <begin position="491"/>
        <end position="534"/>
    </location>
</feature>
<dbReference type="GO" id="GO:0032012">
    <property type="term" value="P:regulation of ARF protein signal transduction"/>
    <property type="evidence" value="ECO:0007669"/>
    <property type="project" value="InterPro"/>
</dbReference>
<protein>
    <recommendedName>
        <fullName evidence="6">SEC7 domain-containing protein</fullName>
    </recommendedName>
</protein>
<dbReference type="EMBL" id="JANBPU010000151">
    <property type="protein sequence ID" value="KAJ1915330.1"/>
    <property type="molecule type" value="Genomic_DNA"/>
</dbReference>
<feature type="region of interest" description="Disordered" evidence="1">
    <location>
        <begin position="1032"/>
        <end position="1054"/>
    </location>
</feature>
<sequence>MTITRIRGPSMGKDGNSTSPDKPKTSHFITTPPPLPPPPPIQYYEERKKVAHSKSHGCLKSSFKNPYVTENARESNTKEEPQFCRLSLNLNLDMPRPIDTVPSEEMQIEEETTSGSKHSSPNLKAKIVKEEINSADFKQGELAKDEMGKKHEDPNTANLRMLIQAKSITRVDSILREAAGLNPYDGNIIDALVNIHNLETTHRSSRMRDGGLKSGLVRPVTMESSTYRTREYDNMRMSQLKRSDTTTNPVSKSFMTRPMTSSGDFRSSLQLRSDRRTKLLTMCEAIGTDGIISEGIPEEEEGDNSPNCFNNEVNSPEARTEFCEGAKEKRYASLNLGKRRNPPERPMTAISRSKIHNDIDMGTKRHTMNLYDTNKIRQYTDLIARESAIFQRQKAHEMQEIDSETMASKSNAQSSLKKDLFHRIANQNGSGLMRPATAAGNVITNSKEVKSLSLFNGSARRGTVSDFSSLLDIPIPTLDYSSLYTAVLSASPKGDRDVKSDKTERPSRPQDSVLFGVNGRNSIRPNPPHSPSESINNLEIFQKMLSKKGASKNLRQRTKDLSMYNGISEDIGDSTKRDSQRQRLRQSSGSMLTFNVGSRGSIINSDTRESTIDKTLKALTINEFSGKPRGALPIYDKANGSSPTQSEEHSFIGEDEDSNSQSKRIIKIKEHSESQHNTSLVGVVQKRKTPTNLKQHLEHVKSIIPTTDLGTVLAQQDEEHRELLREYMQGYHFENKPVDFALRELLTQLHLPKESQQIDRIIQMFSEHYQICNPDLFSSSDAVYSLAFQILLLHTDAHNPRIKHKMTKSQFVRSAKTVESCKDICDEILEIFYDNITHSKFEYANSPGHNHEDVTTQGSNKNRPAEPNSARNGNRLSFGFDLGPGTEKGDGAFAASLHQRSTSNSSYAGLENMRPTNTTNQQKKYGQDEKDHVGSGVSQWMKRVIGGLVGQTDTNYYSMDHISSLSEVPPKNQYTHIHPNDSNSSEILSLRGLKHSDNLPSIRHAKSAATIFSPLSTGRSMVSANTETETYQRFPDNANTPNTSPTAGRTATPTHGLEFEPIKMKGIKSHIRRRKSLAAGRPISGLVPQSQFNIPENLPKMPSTIKADTNLAYLRVDMQGSLSRKVDMSENGRRGLLRRWRDMWVVLSGSRLFLFKDSSSSVLPFSAISQRRSSKTLEQSFHNSLSYSDVPPTPASSGPTGQGVSGGRPQRSSLTTIIPMRGGVAVLDRSYTKHSHVFRVVAGDNRQILFRASDDDTVAEWMARVNYAATFKSMEIPPRVSSDENGYIFGSLDFDFSLDRNASTLPSKCSTDCTYVSRLSLLEARLCGLERHLAELEDALERDLRIHHQLTVLIPLKRSSRSRGLQAVQQTGNRLQKRYLDLQRFECYRDVLALDLLIEQELVEARNQTPSQSPLAIL</sequence>
<comment type="caution">
    <text evidence="4">The sequence shown here is derived from an EMBL/GenBank/DDBJ whole genome shotgun (WGS) entry which is preliminary data.</text>
</comment>
<accession>A0A9W8A1D9</accession>
<name>A0A9W8A1D9_9FUNG</name>
<keyword evidence="5" id="KW-1185">Reference proteome</keyword>
<feature type="region of interest" description="Disordered" evidence="1">
    <location>
        <begin position="1180"/>
        <end position="1213"/>
    </location>
</feature>
<dbReference type="SUPFAM" id="SSF48425">
    <property type="entry name" value="Sec7 domain"/>
    <property type="match status" value="1"/>
</dbReference>
<feature type="compositionally biased region" description="Pro residues" evidence="1">
    <location>
        <begin position="31"/>
        <end position="41"/>
    </location>
</feature>
<dbReference type="InterPro" id="IPR011993">
    <property type="entry name" value="PH-like_dom_sf"/>
</dbReference>
<dbReference type="OrthoDB" id="430364at2759"/>
<dbReference type="GO" id="GO:0005085">
    <property type="term" value="F:guanyl-nucleotide exchange factor activity"/>
    <property type="evidence" value="ECO:0007669"/>
    <property type="project" value="InterPro"/>
</dbReference>
<feature type="region of interest" description="Disordered" evidence="1">
    <location>
        <begin position="549"/>
        <end position="606"/>
    </location>
</feature>
<gene>
    <name evidence="4" type="ORF">H4219_004383</name>
</gene>
<dbReference type="PANTHER" id="PTHR10663">
    <property type="entry name" value="GUANYL-NUCLEOTIDE EXCHANGE FACTOR"/>
    <property type="match status" value="1"/>
</dbReference>
<evidence type="ECO:0000313" key="5">
    <source>
        <dbReference type="Proteomes" id="UP001150538"/>
    </source>
</evidence>
<dbReference type="PROSITE" id="PS50003">
    <property type="entry name" value="PH_DOMAIN"/>
    <property type="match status" value="1"/>
</dbReference>
<feature type="compositionally biased region" description="Polar residues" evidence="1">
    <location>
        <begin position="245"/>
        <end position="269"/>
    </location>
</feature>
<feature type="region of interest" description="Disordered" evidence="1">
    <location>
        <begin position="240"/>
        <end position="269"/>
    </location>
</feature>
<dbReference type="Gene3D" id="1.10.1000.11">
    <property type="entry name" value="Arf Nucleotide-binding Site Opener,domain 2"/>
    <property type="match status" value="1"/>
</dbReference>
<feature type="region of interest" description="Disordered" evidence="1">
    <location>
        <begin position="847"/>
        <end position="881"/>
    </location>
</feature>
<feature type="region of interest" description="Disordered" evidence="1">
    <location>
        <begin position="898"/>
        <end position="933"/>
    </location>
</feature>
<evidence type="ECO:0000256" key="1">
    <source>
        <dbReference type="SAM" id="MobiDB-lite"/>
    </source>
</evidence>
<dbReference type="InterPro" id="IPR035999">
    <property type="entry name" value="Sec7_dom_sf"/>
</dbReference>